<dbReference type="Proteomes" id="UP000054937">
    <property type="component" value="Unassembled WGS sequence"/>
</dbReference>
<evidence type="ECO:0000313" key="2">
    <source>
        <dbReference type="EMBL" id="KRW99363.1"/>
    </source>
</evidence>
<accession>A0A0V0QAW8</accession>
<feature type="region of interest" description="Disordered" evidence="1">
    <location>
        <begin position="310"/>
        <end position="339"/>
    </location>
</feature>
<dbReference type="InParanoid" id="A0A0V0QAW8"/>
<dbReference type="EMBL" id="LDAU01000214">
    <property type="protein sequence ID" value="KRW99363.1"/>
    <property type="molecule type" value="Genomic_DNA"/>
</dbReference>
<keyword evidence="3" id="KW-1185">Reference proteome</keyword>
<protein>
    <submittedName>
        <fullName evidence="2">Uncharacterized protein</fullName>
    </submittedName>
</protein>
<dbReference type="AlphaFoldDB" id="A0A0V0QAW8"/>
<evidence type="ECO:0000256" key="1">
    <source>
        <dbReference type="SAM" id="MobiDB-lite"/>
    </source>
</evidence>
<feature type="region of interest" description="Disordered" evidence="1">
    <location>
        <begin position="387"/>
        <end position="406"/>
    </location>
</feature>
<feature type="compositionally biased region" description="Low complexity" evidence="1">
    <location>
        <begin position="393"/>
        <end position="404"/>
    </location>
</feature>
<organism evidence="2 3">
    <name type="scientific">Pseudocohnilembus persalinus</name>
    <name type="common">Ciliate</name>
    <dbReference type="NCBI Taxonomy" id="266149"/>
    <lineage>
        <taxon>Eukaryota</taxon>
        <taxon>Sar</taxon>
        <taxon>Alveolata</taxon>
        <taxon>Ciliophora</taxon>
        <taxon>Intramacronucleata</taxon>
        <taxon>Oligohymenophorea</taxon>
        <taxon>Scuticociliatia</taxon>
        <taxon>Philasterida</taxon>
        <taxon>Pseudocohnilembidae</taxon>
        <taxon>Pseudocohnilembus</taxon>
    </lineage>
</organism>
<feature type="compositionally biased region" description="Low complexity" evidence="1">
    <location>
        <begin position="310"/>
        <end position="334"/>
    </location>
</feature>
<comment type="caution">
    <text evidence="2">The sequence shown here is derived from an EMBL/GenBank/DDBJ whole genome shotgun (WGS) entry which is preliminary data.</text>
</comment>
<sequence length="428" mass="50126">MPVYSNFKQNSFKIANQGDFFNQSKTQESENYSNNYTESKENLQTQNSCYYSSLFNTTVKNGEQAVTSYLGYFKFNDGKILQKSDLEIKPTEFQKSYDQNIGNQTKNLSTKKFFISVKNDNKNNDQIIQSTVYDYRPFMPAIKSKRSDIKNPINKCQIQFEQKKINSYTHYKWLKEQNGNKSNQVLQNSSKIGEKYPNKQDRIQENEEKDAVHLNEGLSKLQSQTSKRRQSYKKFQKEREVLKLKQELFQSEKIPLEKPGVLGFLQGQKKKIQINNGLYNFQNQNSSQYSAFSRSASSISRRINSENSVRNSNSIFRNNNNKNNNYKSKKQQQIGKEKGIQRWKTNWSTESFYQLNNEGPVDLYFKKEPDSPKKRKSYFQRLKEKMKENREGIITSQSPSSQQINGKNKISFGDSQFSQIMKKALQNI</sequence>
<gene>
    <name evidence="2" type="ORF">PPERSA_02475</name>
</gene>
<reference evidence="2 3" key="1">
    <citation type="journal article" date="2015" name="Sci. Rep.">
        <title>Genome of the facultative scuticociliatosis pathogen Pseudocohnilembus persalinus provides insight into its virulence through horizontal gene transfer.</title>
        <authorList>
            <person name="Xiong J."/>
            <person name="Wang G."/>
            <person name="Cheng J."/>
            <person name="Tian M."/>
            <person name="Pan X."/>
            <person name="Warren A."/>
            <person name="Jiang C."/>
            <person name="Yuan D."/>
            <person name="Miao W."/>
        </authorList>
    </citation>
    <scope>NUCLEOTIDE SEQUENCE [LARGE SCALE GENOMIC DNA]</scope>
    <source>
        <strain evidence="2">36N120E</strain>
    </source>
</reference>
<name>A0A0V0QAW8_PSEPJ</name>
<evidence type="ECO:0000313" key="3">
    <source>
        <dbReference type="Proteomes" id="UP000054937"/>
    </source>
</evidence>
<proteinExistence type="predicted"/>